<dbReference type="Pfam" id="PF04342">
    <property type="entry name" value="DMT_6"/>
    <property type="match status" value="1"/>
</dbReference>
<evidence type="ECO:0000256" key="1">
    <source>
        <dbReference type="SAM" id="Phobius"/>
    </source>
</evidence>
<dbReference type="InParanoid" id="A0A2U3N3M8"/>
<evidence type="ECO:0008006" key="4">
    <source>
        <dbReference type="Google" id="ProtNLM"/>
    </source>
</evidence>
<keyword evidence="1" id="KW-1133">Transmembrane helix</keyword>
<feature type="transmembrane region" description="Helical" evidence="1">
    <location>
        <begin position="71"/>
        <end position="89"/>
    </location>
</feature>
<gene>
    <name evidence="2" type="ORF">KPC_3459</name>
</gene>
<dbReference type="InterPro" id="IPR007437">
    <property type="entry name" value="DUF486"/>
</dbReference>
<keyword evidence="1" id="KW-0812">Transmembrane</keyword>
<dbReference type="Proteomes" id="UP000245974">
    <property type="component" value="Unassembled WGS sequence"/>
</dbReference>
<keyword evidence="1" id="KW-0472">Membrane</keyword>
<feature type="transmembrane region" description="Helical" evidence="1">
    <location>
        <begin position="95"/>
        <end position="112"/>
    </location>
</feature>
<evidence type="ECO:0000313" key="2">
    <source>
        <dbReference type="EMBL" id="SPL72281.1"/>
    </source>
</evidence>
<accession>A0A2U3N3M8</accession>
<feature type="transmembrane region" description="Helical" evidence="1">
    <location>
        <begin position="34"/>
        <end position="59"/>
    </location>
</feature>
<dbReference type="AlphaFoldDB" id="A0A2U3N3M8"/>
<keyword evidence="3" id="KW-1185">Reference proteome</keyword>
<proteinExistence type="predicted"/>
<name>A0A2U3N3M8_9GAMM</name>
<evidence type="ECO:0000313" key="3">
    <source>
        <dbReference type="Proteomes" id="UP000245974"/>
    </source>
</evidence>
<dbReference type="PANTHER" id="PTHR38482">
    <property type="entry name" value="DMT FAMILY PROTEIN"/>
    <property type="match status" value="1"/>
</dbReference>
<dbReference type="RefSeq" id="WP_407641999.1">
    <property type="nucleotide sequence ID" value="NZ_OOGT01000251.1"/>
</dbReference>
<reference evidence="3" key="1">
    <citation type="submission" date="2018-03" db="EMBL/GenBank/DDBJ databases">
        <authorList>
            <person name="Blom J."/>
        </authorList>
    </citation>
    <scope>NUCLEOTIDE SEQUENCE [LARGE SCALE GENOMIC DNA]</scope>
    <source>
        <strain evidence="3">KPC-SM-21</strain>
    </source>
</reference>
<organism evidence="2 3">
    <name type="scientific">Acinetobacter stercoris</name>
    <dbReference type="NCBI Taxonomy" id="2126983"/>
    <lineage>
        <taxon>Bacteria</taxon>
        <taxon>Pseudomonadati</taxon>
        <taxon>Pseudomonadota</taxon>
        <taxon>Gammaproteobacteria</taxon>
        <taxon>Moraxellales</taxon>
        <taxon>Moraxellaceae</taxon>
        <taxon>Acinetobacter</taxon>
    </lineage>
</organism>
<dbReference type="EMBL" id="OOGT01000251">
    <property type="protein sequence ID" value="SPL72281.1"/>
    <property type="molecule type" value="Genomic_DNA"/>
</dbReference>
<sequence>MNVSLLALGFLIISNCFMTLAWYGHLKFLHNAPLWQAILCGWAIALLEYSFMIPATRLLAAHGWSMGQMKITQEVVTLLVFVPFMIFLFKQPFKLDYLWAGLCLFGCVYFVFRSQ</sequence>
<dbReference type="PANTHER" id="PTHR38482:SF1">
    <property type="entry name" value="DMT FAMILY PROTEIN"/>
    <property type="match status" value="1"/>
</dbReference>
<dbReference type="PIRSF" id="PIRSF021239">
    <property type="entry name" value="UCP021239"/>
    <property type="match status" value="1"/>
</dbReference>
<protein>
    <recommendedName>
        <fullName evidence="4">DMT family protein</fullName>
    </recommendedName>
</protein>